<proteinExistence type="predicted"/>
<evidence type="ECO:0000256" key="1">
    <source>
        <dbReference type="ARBA" id="ARBA00012480"/>
    </source>
</evidence>
<keyword evidence="4" id="KW-1185">Reference proteome</keyword>
<gene>
    <name evidence="3" type="primary">AVEN_184031_1</name>
    <name evidence="3" type="ORF">CEXT_287061</name>
</gene>
<name>A0AAV4VC17_CAEEX</name>
<dbReference type="AlphaFoldDB" id="A0AAV4VC17"/>
<dbReference type="EMBL" id="BPLR01014303">
    <property type="protein sequence ID" value="GIY67941.1"/>
    <property type="molecule type" value="Genomic_DNA"/>
</dbReference>
<reference evidence="3 4" key="1">
    <citation type="submission" date="2021-06" db="EMBL/GenBank/DDBJ databases">
        <title>Caerostris extrusa draft genome.</title>
        <authorList>
            <person name="Kono N."/>
            <person name="Arakawa K."/>
        </authorList>
    </citation>
    <scope>NUCLEOTIDE SEQUENCE [LARGE SCALE GENOMIC DNA]</scope>
</reference>
<evidence type="ECO:0000259" key="2">
    <source>
        <dbReference type="Pfam" id="PF00975"/>
    </source>
</evidence>
<comment type="caution">
    <text evidence="3">The sequence shown here is derived from an EMBL/GenBank/DDBJ whole genome shotgun (WGS) entry which is preliminary data.</text>
</comment>
<dbReference type="Pfam" id="PF00975">
    <property type="entry name" value="Thioesterase"/>
    <property type="match status" value="1"/>
</dbReference>
<dbReference type="GO" id="GO:0016297">
    <property type="term" value="F:fatty acyl-[ACP] hydrolase activity"/>
    <property type="evidence" value="ECO:0007669"/>
    <property type="project" value="UniProtKB-EC"/>
</dbReference>
<evidence type="ECO:0000313" key="4">
    <source>
        <dbReference type="Proteomes" id="UP001054945"/>
    </source>
</evidence>
<dbReference type="SUPFAM" id="SSF53474">
    <property type="entry name" value="alpha/beta-Hydrolases"/>
    <property type="match status" value="1"/>
</dbReference>
<dbReference type="InterPro" id="IPR029058">
    <property type="entry name" value="AB_hydrolase_fold"/>
</dbReference>
<accession>A0AAV4VC17</accession>
<evidence type="ECO:0000313" key="3">
    <source>
        <dbReference type="EMBL" id="GIY67941.1"/>
    </source>
</evidence>
<dbReference type="Proteomes" id="UP001054945">
    <property type="component" value="Unassembled WGS sequence"/>
</dbReference>
<dbReference type="Gene3D" id="3.40.50.1820">
    <property type="entry name" value="alpha/beta hydrolase"/>
    <property type="match status" value="1"/>
</dbReference>
<dbReference type="InterPro" id="IPR001031">
    <property type="entry name" value="Thioesterase"/>
</dbReference>
<feature type="domain" description="Thioesterase" evidence="2">
    <location>
        <begin position="13"/>
        <end position="91"/>
    </location>
</feature>
<protein>
    <recommendedName>
        <fullName evidence="1">oleoyl-[acyl-carrier-protein] hydrolase</fullName>
        <ecNumber evidence="1">3.1.2.14</ecNumber>
    </recommendedName>
</protein>
<dbReference type="EC" id="3.1.2.14" evidence="1"/>
<organism evidence="3 4">
    <name type="scientific">Caerostris extrusa</name>
    <name type="common">Bark spider</name>
    <name type="synonym">Caerostris bankana</name>
    <dbReference type="NCBI Taxonomy" id="172846"/>
    <lineage>
        <taxon>Eukaryota</taxon>
        <taxon>Metazoa</taxon>
        <taxon>Ecdysozoa</taxon>
        <taxon>Arthropoda</taxon>
        <taxon>Chelicerata</taxon>
        <taxon>Arachnida</taxon>
        <taxon>Araneae</taxon>
        <taxon>Araneomorphae</taxon>
        <taxon>Entelegynae</taxon>
        <taxon>Araneoidea</taxon>
        <taxon>Araneidae</taxon>
        <taxon>Caerostris</taxon>
    </lineage>
</organism>
<sequence>MGEFGIDSIIGVEIKQLIESYTDVPLIQSTTAGPFHVVGHSLGGCIAFEMAIQSEKRKQKLKSVSLLSGSEDLINILNKEEVDGDDPEVTALCKFVEQFAFELFPGWKKNY</sequence>
<keyword evidence="3" id="KW-0378">Hydrolase</keyword>